<evidence type="ECO:0000256" key="2">
    <source>
        <dbReference type="ARBA" id="ARBA00012737"/>
    </source>
</evidence>
<dbReference type="PANTHER" id="PTHR43284">
    <property type="entry name" value="ASPARAGINE SYNTHETASE (GLUTAMINE-HYDROLYZING)"/>
    <property type="match status" value="1"/>
</dbReference>
<feature type="domain" description="Asparagine synthetase" evidence="4">
    <location>
        <begin position="220"/>
        <end position="574"/>
    </location>
</feature>
<dbReference type="EMBL" id="SHMG01000016">
    <property type="protein sequence ID" value="TAA36278.1"/>
    <property type="molecule type" value="Genomic_DNA"/>
</dbReference>
<dbReference type="Pfam" id="PF00733">
    <property type="entry name" value="Asn_synthase"/>
    <property type="match status" value="1"/>
</dbReference>
<organism evidence="5 6">
    <name type="scientific">Pseudoxanthomonas winnipegensis</name>
    <dbReference type="NCBI Taxonomy" id="2480810"/>
    <lineage>
        <taxon>Bacteria</taxon>
        <taxon>Pseudomonadati</taxon>
        <taxon>Pseudomonadota</taxon>
        <taxon>Gammaproteobacteria</taxon>
        <taxon>Lysobacterales</taxon>
        <taxon>Lysobacteraceae</taxon>
        <taxon>Pseudoxanthomonas</taxon>
    </lineage>
</organism>
<dbReference type="InterPro" id="IPR014729">
    <property type="entry name" value="Rossmann-like_a/b/a_fold"/>
</dbReference>
<gene>
    <name evidence="5" type="ORF">EA655_19280</name>
</gene>
<reference evidence="5 6" key="1">
    <citation type="submission" date="2019-02" db="EMBL/GenBank/DDBJ databases">
        <title>WGS of Pseudoxanthomonas species novum from clinical isolates.</title>
        <authorList>
            <person name="Bernier A.-M."/>
            <person name="Bernard K."/>
            <person name="Vachon A."/>
        </authorList>
    </citation>
    <scope>NUCLEOTIDE SEQUENCE [LARGE SCALE GENOMIC DNA]</scope>
    <source>
        <strain evidence="5 6">NML130969</strain>
    </source>
</reference>
<dbReference type="OrthoDB" id="7053173at2"/>
<evidence type="ECO:0000313" key="5">
    <source>
        <dbReference type="EMBL" id="TAA36278.1"/>
    </source>
</evidence>
<dbReference type="PANTHER" id="PTHR43284:SF1">
    <property type="entry name" value="ASPARAGINE SYNTHETASE"/>
    <property type="match status" value="1"/>
</dbReference>
<protein>
    <recommendedName>
        <fullName evidence="2">asparagine synthase (glutamine-hydrolyzing)</fullName>
        <ecNumber evidence="2">6.3.5.4</ecNumber>
    </recommendedName>
</protein>
<dbReference type="SUPFAM" id="SSF52402">
    <property type="entry name" value="Adenine nucleotide alpha hydrolases-like"/>
    <property type="match status" value="1"/>
</dbReference>
<dbReference type="Proteomes" id="UP000294164">
    <property type="component" value="Unassembled WGS sequence"/>
</dbReference>
<name>A0A4Q8LW02_9GAMM</name>
<dbReference type="GO" id="GO:0004066">
    <property type="term" value="F:asparagine synthase (glutamine-hydrolyzing) activity"/>
    <property type="evidence" value="ECO:0007669"/>
    <property type="project" value="UniProtKB-EC"/>
</dbReference>
<comment type="caution">
    <text evidence="5">The sequence shown here is derived from an EMBL/GenBank/DDBJ whole genome shotgun (WGS) entry which is preliminary data.</text>
</comment>
<evidence type="ECO:0000256" key="3">
    <source>
        <dbReference type="ARBA" id="ARBA00048741"/>
    </source>
</evidence>
<comment type="catalytic activity">
    <reaction evidence="3">
        <text>L-aspartate + L-glutamine + ATP + H2O = L-asparagine + L-glutamate + AMP + diphosphate + H(+)</text>
        <dbReference type="Rhea" id="RHEA:12228"/>
        <dbReference type="ChEBI" id="CHEBI:15377"/>
        <dbReference type="ChEBI" id="CHEBI:15378"/>
        <dbReference type="ChEBI" id="CHEBI:29985"/>
        <dbReference type="ChEBI" id="CHEBI:29991"/>
        <dbReference type="ChEBI" id="CHEBI:30616"/>
        <dbReference type="ChEBI" id="CHEBI:33019"/>
        <dbReference type="ChEBI" id="CHEBI:58048"/>
        <dbReference type="ChEBI" id="CHEBI:58359"/>
        <dbReference type="ChEBI" id="CHEBI:456215"/>
        <dbReference type="EC" id="6.3.5.4"/>
    </reaction>
</comment>
<accession>A0A4Q8LW02</accession>
<dbReference type="Gene3D" id="3.40.50.620">
    <property type="entry name" value="HUPs"/>
    <property type="match status" value="2"/>
</dbReference>
<proteinExistence type="predicted"/>
<dbReference type="InterPro" id="IPR051786">
    <property type="entry name" value="ASN_synthetase/amidase"/>
</dbReference>
<dbReference type="InterPro" id="IPR001962">
    <property type="entry name" value="Asn_synthase"/>
</dbReference>
<dbReference type="GO" id="GO:0006529">
    <property type="term" value="P:asparagine biosynthetic process"/>
    <property type="evidence" value="ECO:0007669"/>
    <property type="project" value="InterPro"/>
</dbReference>
<evidence type="ECO:0000256" key="1">
    <source>
        <dbReference type="ARBA" id="ARBA00005187"/>
    </source>
</evidence>
<evidence type="ECO:0000259" key="4">
    <source>
        <dbReference type="Pfam" id="PF00733"/>
    </source>
</evidence>
<dbReference type="EC" id="6.3.5.4" evidence="2"/>
<sequence>MSPEYIAFVDGTPAAKATMRQDVASLMHELGFVRRFRIGNVALHLTRGTEELALPLGAHLVGELYTSSGCRVRESKGFQYFTTQRQLREHLLERFWGEYVLFQPNEEKQNTATFITRDPSGALSCAYSDDEGFITSDISLVSRLGLAQAGVDWDFIEHFLSYSHTKIARSGVAGVSELLPGCMLEIAPRRSSTSSVWTPWRFVQETELQRDIDTASHFVRKAVSTVVTAMATTDQSLLLQLSGGLDSSIVAACLGDSDACVRTCTVVAPLPGGDERPYAERVSSRVGIPLLHANLDLSEPAIQFKIPARSLRPAVSPLSRAAARAMEPFVNAERVNAVYSGGGGDTVFCYLRTASPATDALRRAGWAEAWNSVFNLTKLHRCTAAKATWLAFRKLVDTPHLDPSADRSLLRASRQPPLGRHPWVPKDDGTLPGNCERIVDLAGTQMFREVTLREDDKRVRMPLLSQPVMEACLRVPSWLWIRGGLDRAVARAAFADALPPEIIQRRSKGNLMGFNVALFQRHKATMRRFLLDGCLSARGIVDADHLNAYLSRTAQPRDRSFLRIFDLCMTENWVRQRS</sequence>
<dbReference type="RefSeq" id="WP_130535958.1">
    <property type="nucleotide sequence ID" value="NZ_SHMG01000016.1"/>
</dbReference>
<dbReference type="AlphaFoldDB" id="A0A4Q8LW02"/>
<comment type="pathway">
    <text evidence="1">Amino-acid biosynthesis; L-asparagine biosynthesis; L-asparagine from L-aspartate (L-Gln route): step 1/1.</text>
</comment>
<evidence type="ECO:0000313" key="6">
    <source>
        <dbReference type="Proteomes" id="UP000294164"/>
    </source>
</evidence>